<proteinExistence type="predicted"/>
<evidence type="ECO:0000313" key="2">
    <source>
        <dbReference type="Proteomes" id="UP000716291"/>
    </source>
</evidence>
<dbReference type="OrthoDB" id="2290280at2759"/>
<dbReference type="Gene3D" id="3.60.10.10">
    <property type="entry name" value="Endonuclease/exonuclease/phosphatase"/>
    <property type="match status" value="1"/>
</dbReference>
<dbReference type="AlphaFoldDB" id="A0A9P6WYZ4"/>
<dbReference type="SUPFAM" id="SSF56219">
    <property type="entry name" value="DNase I-like"/>
    <property type="match status" value="1"/>
</dbReference>
<dbReference type="Proteomes" id="UP000716291">
    <property type="component" value="Unassembled WGS sequence"/>
</dbReference>
<gene>
    <name evidence="1" type="ORF">G6F64_011573</name>
</gene>
<sequence length="456" mass="53348">MTFQETHVSDNTLSIINTQFQARYSMWTRHCGIVSFNPSFMFSDNLVPENDRIILTKVKHPYNAFEPFWLLVLYAPATSGQQRQQFFDHVLGLLHNQDLDINLDRLFITGDFNYSYLRPHLSSQTSIQWVSFLNDHFYNALMNDDLHGIPTFRRNEITYSTIDYFFVNQAFRTQVIESNLHKLDVSWTDHSLLSVTCCLGLSLSGPGLWRGNPLLARKSAYQQYLQQYLDDILLKIPSGWNAQKKWDFVKQQVKKVTCTFAIDYSDWRKKMIRQLQSDRNRFLRSKPSLDARLQHLTILDQQIASLQQELSEILALKANIRWQEAGEKSVKYLRNLYRQRTAEQHITTLRPNDSTDPVESTDRMPPIAQYFYQSLFTTDPVDDHQVEQYLADIHDLPQLTDDHTEHLLEPITIEEIIHETARVENKVSSPGEDGLGYAFLYQLFRYPPLQDLALEN</sequence>
<comment type="caution">
    <text evidence="1">The sequence shown here is derived from an EMBL/GenBank/DDBJ whole genome shotgun (WGS) entry which is preliminary data.</text>
</comment>
<protein>
    <recommendedName>
        <fullName evidence="3">Endonuclease/exonuclease/phosphatase domain-containing protein</fullName>
    </recommendedName>
</protein>
<dbReference type="InterPro" id="IPR036691">
    <property type="entry name" value="Endo/exonu/phosph_ase_sf"/>
</dbReference>
<name>A0A9P6WYZ4_RHIOR</name>
<dbReference type="EMBL" id="JAANQT010002892">
    <property type="protein sequence ID" value="KAG1301696.1"/>
    <property type="molecule type" value="Genomic_DNA"/>
</dbReference>
<evidence type="ECO:0008006" key="3">
    <source>
        <dbReference type="Google" id="ProtNLM"/>
    </source>
</evidence>
<evidence type="ECO:0000313" key="1">
    <source>
        <dbReference type="EMBL" id="KAG1301696.1"/>
    </source>
</evidence>
<keyword evidence="2" id="KW-1185">Reference proteome</keyword>
<organism evidence="1 2">
    <name type="scientific">Rhizopus oryzae</name>
    <name type="common">Mucormycosis agent</name>
    <name type="synonym">Rhizopus arrhizus var. delemar</name>
    <dbReference type="NCBI Taxonomy" id="64495"/>
    <lineage>
        <taxon>Eukaryota</taxon>
        <taxon>Fungi</taxon>
        <taxon>Fungi incertae sedis</taxon>
        <taxon>Mucoromycota</taxon>
        <taxon>Mucoromycotina</taxon>
        <taxon>Mucoromycetes</taxon>
        <taxon>Mucorales</taxon>
        <taxon>Mucorineae</taxon>
        <taxon>Rhizopodaceae</taxon>
        <taxon>Rhizopus</taxon>
    </lineage>
</organism>
<accession>A0A9P6WYZ4</accession>
<reference evidence="1" key="1">
    <citation type="journal article" date="2020" name="Microb. Genom.">
        <title>Genetic diversity of clinical and environmental Mucorales isolates obtained from an investigation of mucormycosis cases among solid organ transplant recipients.</title>
        <authorList>
            <person name="Nguyen M.H."/>
            <person name="Kaul D."/>
            <person name="Muto C."/>
            <person name="Cheng S.J."/>
            <person name="Richter R.A."/>
            <person name="Bruno V.M."/>
            <person name="Liu G."/>
            <person name="Beyhan S."/>
            <person name="Sundermann A.J."/>
            <person name="Mounaud S."/>
            <person name="Pasculle A.W."/>
            <person name="Nierman W.C."/>
            <person name="Driscoll E."/>
            <person name="Cumbie R."/>
            <person name="Clancy C.J."/>
            <person name="Dupont C.L."/>
        </authorList>
    </citation>
    <scope>NUCLEOTIDE SEQUENCE</scope>
    <source>
        <strain evidence="1">GL11</strain>
    </source>
</reference>